<evidence type="ECO:0000256" key="6">
    <source>
        <dbReference type="ARBA" id="ARBA00022824"/>
    </source>
</evidence>
<evidence type="ECO:0000313" key="14">
    <source>
        <dbReference type="RefSeq" id="XP_030752582.1"/>
    </source>
</evidence>
<keyword evidence="8" id="KW-0443">Lipid metabolism</keyword>
<dbReference type="GeneID" id="115879744"/>
<dbReference type="PANTHER" id="PTHR12317:SF79">
    <property type="entry name" value="ACYLTRANSFERASE"/>
    <property type="match status" value="1"/>
</dbReference>
<dbReference type="GO" id="GO:0004144">
    <property type="term" value="F:diacylglycerol O-acyltransferase activity"/>
    <property type="evidence" value="ECO:0007669"/>
    <property type="project" value="TreeGrafter"/>
</dbReference>
<dbReference type="InterPro" id="IPR007130">
    <property type="entry name" value="DAGAT"/>
</dbReference>
<name>A0A6J2XND8_SITOR</name>
<evidence type="ECO:0000313" key="13">
    <source>
        <dbReference type="RefSeq" id="XP_030752581.1"/>
    </source>
</evidence>
<comment type="similarity">
    <text evidence="2 11">Belongs to the diacylglycerol acyltransferase family.</text>
</comment>
<keyword evidence="5 11" id="KW-0812">Transmembrane</keyword>
<keyword evidence="7 11" id="KW-1133">Transmembrane helix</keyword>
<keyword evidence="4 11" id="KW-0808">Transferase</keyword>
<dbReference type="AlphaFoldDB" id="A0A6J2XND8"/>
<dbReference type="OrthoDB" id="264532at2759"/>
<organism evidence="12 13">
    <name type="scientific">Sitophilus oryzae</name>
    <name type="common">Rice weevil</name>
    <name type="synonym">Curculio oryzae</name>
    <dbReference type="NCBI Taxonomy" id="7048"/>
    <lineage>
        <taxon>Eukaryota</taxon>
        <taxon>Metazoa</taxon>
        <taxon>Ecdysozoa</taxon>
        <taxon>Arthropoda</taxon>
        <taxon>Hexapoda</taxon>
        <taxon>Insecta</taxon>
        <taxon>Pterygota</taxon>
        <taxon>Neoptera</taxon>
        <taxon>Endopterygota</taxon>
        <taxon>Coleoptera</taxon>
        <taxon>Polyphaga</taxon>
        <taxon>Cucujiformia</taxon>
        <taxon>Curculionidae</taxon>
        <taxon>Dryophthorinae</taxon>
        <taxon>Sitophilus</taxon>
    </lineage>
</organism>
<evidence type="ECO:0000256" key="8">
    <source>
        <dbReference type="ARBA" id="ARBA00023098"/>
    </source>
</evidence>
<dbReference type="PANTHER" id="PTHR12317">
    <property type="entry name" value="DIACYLGLYCEROL O-ACYLTRANSFERASE"/>
    <property type="match status" value="1"/>
</dbReference>
<comment type="subcellular location">
    <subcellularLocation>
        <location evidence="1 11">Endoplasmic reticulum membrane</location>
        <topology evidence="1 11">Multi-pass membrane protein</topology>
    </subcellularLocation>
</comment>
<evidence type="ECO:0000313" key="12">
    <source>
        <dbReference type="Proteomes" id="UP000504635"/>
    </source>
</evidence>
<dbReference type="SUPFAM" id="SSF69593">
    <property type="entry name" value="Glycerol-3-phosphate (1)-acyltransferase"/>
    <property type="match status" value="1"/>
</dbReference>
<sequence length="339" mass="39358">MEFAGIKFAPLNVSLDRRLQTLAAACGFIWLIFGGFICLIFSVYLVLFTKYWLVTSVYLLWVLWDLKTSETGGRPSKWVRNWRWWYYMKEYFPARMERLPWVQLDKNKNYLFCCFPHGMLSLGVFCNFASDYGEFKIYFPHHSPRVVTLSQHYIMPFFREMGLALGGISAEANAIEYVLRKPGGGNVCVLMPGGAQESYYCKPGQYRIILKQRRGFIKLALRNGAPLVPVLSFGETDTFDQVEGSTLRKIQETLRKMIGIAPVVPVGRGFFQYSFGLVPRRKRIVVVVGKPLDIPKIDNPNHEQIEEYHSKFVVHLKEMFDEQKYNYLEDPEHTELIIE</sequence>
<comment type="caution">
    <text evidence="11">Lacks conserved residue(s) required for the propagation of feature annotation.</text>
</comment>
<dbReference type="RefSeq" id="XP_030752582.1">
    <property type="nucleotide sequence ID" value="XM_030896722.1"/>
</dbReference>
<keyword evidence="12" id="KW-1185">Reference proteome</keyword>
<evidence type="ECO:0000313" key="15">
    <source>
        <dbReference type="RefSeq" id="XP_030752583.1"/>
    </source>
</evidence>
<evidence type="ECO:0000256" key="10">
    <source>
        <dbReference type="ARBA" id="ARBA00023315"/>
    </source>
</evidence>
<evidence type="ECO:0000256" key="7">
    <source>
        <dbReference type="ARBA" id="ARBA00022989"/>
    </source>
</evidence>
<reference evidence="13 14" key="1">
    <citation type="submission" date="2025-04" db="UniProtKB">
        <authorList>
            <consortium name="RefSeq"/>
        </authorList>
    </citation>
    <scope>IDENTIFICATION</scope>
    <source>
        <tissue evidence="13 14">Gonads</tissue>
    </source>
</reference>
<dbReference type="EC" id="2.3.1.-" evidence="11"/>
<evidence type="ECO:0000256" key="9">
    <source>
        <dbReference type="ARBA" id="ARBA00023136"/>
    </source>
</evidence>
<dbReference type="RefSeq" id="XP_030752583.1">
    <property type="nucleotide sequence ID" value="XM_030896723.1"/>
</dbReference>
<keyword evidence="6 11" id="KW-0256">Endoplasmic reticulum</keyword>
<evidence type="ECO:0000256" key="4">
    <source>
        <dbReference type="ARBA" id="ARBA00022679"/>
    </source>
</evidence>
<dbReference type="Proteomes" id="UP000504635">
    <property type="component" value="Unplaced"/>
</dbReference>
<proteinExistence type="inferred from homology"/>
<dbReference type="CDD" id="cd07987">
    <property type="entry name" value="LPLAT_MGAT-like"/>
    <property type="match status" value="1"/>
</dbReference>
<feature type="transmembrane region" description="Helical" evidence="11">
    <location>
        <begin position="21"/>
        <end position="45"/>
    </location>
</feature>
<dbReference type="GO" id="GO:0019432">
    <property type="term" value="P:triglyceride biosynthetic process"/>
    <property type="evidence" value="ECO:0007669"/>
    <property type="project" value="TreeGrafter"/>
</dbReference>
<protein>
    <recommendedName>
        <fullName evidence="11">Acyltransferase</fullName>
        <ecNumber evidence="11">2.3.1.-</ecNumber>
    </recommendedName>
</protein>
<gene>
    <name evidence="13 14 15" type="primary">LOC115879744</name>
</gene>
<dbReference type="Pfam" id="PF03982">
    <property type="entry name" value="DAGAT"/>
    <property type="match status" value="1"/>
</dbReference>
<accession>A0A6J2XND8</accession>
<keyword evidence="9 11" id="KW-0472">Membrane</keyword>
<evidence type="ECO:0000256" key="11">
    <source>
        <dbReference type="RuleBase" id="RU367023"/>
    </source>
</evidence>
<keyword evidence="10" id="KW-0012">Acyltransferase</keyword>
<evidence type="ECO:0000256" key="2">
    <source>
        <dbReference type="ARBA" id="ARBA00005420"/>
    </source>
</evidence>
<dbReference type="KEGG" id="soy:115879744"/>
<evidence type="ECO:0000256" key="1">
    <source>
        <dbReference type="ARBA" id="ARBA00004477"/>
    </source>
</evidence>
<evidence type="ECO:0000256" key="3">
    <source>
        <dbReference type="ARBA" id="ARBA00022516"/>
    </source>
</evidence>
<keyword evidence="3" id="KW-0444">Lipid biosynthesis</keyword>
<evidence type="ECO:0000256" key="5">
    <source>
        <dbReference type="ARBA" id="ARBA00022692"/>
    </source>
</evidence>
<dbReference type="GO" id="GO:0005789">
    <property type="term" value="C:endoplasmic reticulum membrane"/>
    <property type="evidence" value="ECO:0007669"/>
    <property type="project" value="UniProtKB-SubCell"/>
</dbReference>
<dbReference type="RefSeq" id="XP_030752581.1">
    <property type="nucleotide sequence ID" value="XM_030896721.1"/>
</dbReference>